<dbReference type="Proteomes" id="UP001139264">
    <property type="component" value="Unassembled WGS sequence"/>
</dbReference>
<organism evidence="2 4">
    <name type="scientific">Arthrobacter gengyunqii</name>
    <dbReference type="NCBI Taxonomy" id="2886940"/>
    <lineage>
        <taxon>Bacteria</taxon>
        <taxon>Bacillati</taxon>
        <taxon>Actinomycetota</taxon>
        <taxon>Actinomycetes</taxon>
        <taxon>Micrococcales</taxon>
        <taxon>Micrococcaceae</taxon>
        <taxon>Arthrobacter</taxon>
    </lineage>
</organism>
<dbReference type="AlphaFoldDB" id="A0A9X1M101"/>
<dbReference type="Proteomes" id="UP001139168">
    <property type="component" value="Unassembled WGS sequence"/>
</dbReference>
<reference evidence="2" key="1">
    <citation type="submission" date="2021-10" db="EMBL/GenBank/DDBJ databases">
        <title>Novel species in genus Arthrobacter.</title>
        <authorList>
            <person name="Liu Y."/>
        </authorList>
    </citation>
    <scope>NUCLEOTIDE SEQUENCE</scope>
    <source>
        <strain evidence="1">Zg-Y786</strain>
        <strain evidence="2">Zg-Y809</strain>
    </source>
</reference>
<evidence type="ECO:0000313" key="4">
    <source>
        <dbReference type="Proteomes" id="UP001139264"/>
    </source>
</evidence>
<comment type="caution">
    <text evidence="2">The sequence shown here is derived from an EMBL/GenBank/DDBJ whole genome shotgun (WGS) entry which is preliminary data.</text>
</comment>
<dbReference type="EMBL" id="JAJFZP010000005">
    <property type="protein sequence ID" value="MCC3268702.1"/>
    <property type="molecule type" value="Genomic_DNA"/>
</dbReference>
<dbReference type="EMBL" id="JAJFZQ010000005">
    <property type="protein sequence ID" value="MCC3265987.1"/>
    <property type="molecule type" value="Genomic_DNA"/>
</dbReference>
<sequence>MTDRLLRGKVIGSSIIAGVAARAARETPGILRLGPSMGHLAVRLRSAARNTLRRLPDPGARTSRDGVFAAVSEGTATIDVEVATDARFNALEVAADLQERVRRALRTTGIAAGPINVTILAIEDVPSFPPFRER</sequence>
<evidence type="ECO:0000313" key="1">
    <source>
        <dbReference type="EMBL" id="MCC3265987.1"/>
    </source>
</evidence>
<dbReference type="RefSeq" id="WP_227890802.1">
    <property type="nucleotide sequence ID" value="NZ_CP095461.1"/>
</dbReference>
<evidence type="ECO:0000313" key="2">
    <source>
        <dbReference type="EMBL" id="MCC3268702.1"/>
    </source>
</evidence>
<gene>
    <name evidence="2" type="ORF">LJ751_04915</name>
    <name evidence="1" type="ORF">LJ752_08005</name>
</gene>
<accession>A0A9X1M101</accession>
<name>A0A9X1M101_9MICC</name>
<protein>
    <submittedName>
        <fullName evidence="2">Asp23/Gls24 family envelope stress response protein</fullName>
    </submittedName>
</protein>
<evidence type="ECO:0000313" key="3">
    <source>
        <dbReference type="Proteomes" id="UP001139168"/>
    </source>
</evidence>
<proteinExistence type="predicted"/>
<keyword evidence="3" id="KW-1185">Reference proteome</keyword>